<name>A0ABN3VE67_9PSEU</name>
<reference evidence="3 4" key="1">
    <citation type="journal article" date="2019" name="Int. J. Syst. Evol. Microbiol.">
        <title>The Global Catalogue of Microorganisms (GCM) 10K type strain sequencing project: providing services to taxonomists for standard genome sequencing and annotation.</title>
        <authorList>
            <consortium name="The Broad Institute Genomics Platform"/>
            <consortium name="The Broad Institute Genome Sequencing Center for Infectious Disease"/>
            <person name="Wu L."/>
            <person name="Ma J."/>
        </authorList>
    </citation>
    <scope>NUCLEOTIDE SEQUENCE [LARGE SCALE GENOMIC DNA]</scope>
    <source>
        <strain evidence="3 4">JCM 9383</strain>
    </source>
</reference>
<dbReference type="PANTHER" id="PTHR36834:SF1">
    <property type="entry name" value="INTEGRAL MEMBRANE PROTEIN"/>
    <property type="match status" value="1"/>
</dbReference>
<dbReference type="PANTHER" id="PTHR36834">
    <property type="entry name" value="MEMBRANE PROTEIN-RELATED"/>
    <property type="match status" value="1"/>
</dbReference>
<evidence type="ECO:0000259" key="2">
    <source>
        <dbReference type="Pfam" id="PF04892"/>
    </source>
</evidence>
<dbReference type="RefSeq" id="WP_344680781.1">
    <property type="nucleotide sequence ID" value="NZ_BAAAUX010000014.1"/>
</dbReference>
<dbReference type="EMBL" id="BAAAUX010000014">
    <property type="protein sequence ID" value="GAA2796177.1"/>
    <property type="molecule type" value="Genomic_DNA"/>
</dbReference>
<feature type="transmembrane region" description="Helical" evidence="1">
    <location>
        <begin position="45"/>
        <end position="63"/>
    </location>
</feature>
<keyword evidence="1" id="KW-0472">Membrane</keyword>
<dbReference type="Pfam" id="PF04892">
    <property type="entry name" value="VanZ"/>
    <property type="match status" value="1"/>
</dbReference>
<organism evidence="3 4">
    <name type="scientific">Saccharopolyspora taberi</name>
    <dbReference type="NCBI Taxonomy" id="60895"/>
    <lineage>
        <taxon>Bacteria</taxon>
        <taxon>Bacillati</taxon>
        <taxon>Actinomycetota</taxon>
        <taxon>Actinomycetes</taxon>
        <taxon>Pseudonocardiales</taxon>
        <taxon>Pseudonocardiaceae</taxon>
        <taxon>Saccharopolyspora</taxon>
    </lineage>
</organism>
<accession>A0ABN3VE67</accession>
<evidence type="ECO:0000256" key="1">
    <source>
        <dbReference type="SAM" id="Phobius"/>
    </source>
</evidence>
<gene>
    <name evidence="3" type="ORF">GCM10010470_34130</name>
</gene>
<keyword evidence="1" id="KW-1133">Transmembrane helix</keyword>
<keyword evidence="1" id="KW-0812">Transmembrane</keyword>
<evidence type="ECO:0000313" key="3">
    <source>
        <dbReference type="EMBL" id="GAA2796177.1"/>
    </source>
</evidence>
<proteinExistence type="predicted"/>
<evidence type="ECO:0000313" key="4">
    <source>
        <dbReference type="Proteomes" id="UP001500979"/>
    </source>
</evidence>
<dbReference type="InterPro" id="IPR053150">
    <property type="entry name" value="Teicoplanin_resist-assoc"/>
</dbReference>
<feature type="transmembrane region" description="Helical" evidence="1">
    <location>
        <begin position="92"/>
        <end position="113"/>
    </location>
</feature>
<comment type="caution">
    <text evidence="3">The sequence shown here is derived from an EMBL/GenBank/DDBJ whole genome shotgun (WGS) entry which is preliminary data.</text>
</comment>
<dbReference type="Proteomes" id="UP001500979">
    <property type="component" value="Unassembled WGS sequence"/>
</dbReference>
<keyword evidence="4" id="KW-1185">Reference proteome</keyword>
<sequence>MDQLAVILDDLVPVVATPVPAAMLTTAVSLTVRTFVGTRSQQRDPFVDALLVYCAVLVAGVVFSPQPDIGARTKLQPGADLLMALRAAPGDLLPWLQLTGNFLLLLPIGALLPMRVRWLNTATRMCLAGLVVSCGIELTQLLLVSGRIASTDDVVLNTLGATLGSALTRRWHRVARPQHGADDGGYPVRWLISEVERERRTPARRP</sequence>
<protein>
    <recommendedName>
        <fullName evidence="2">VanZ-like domain-containing protein</fullName>
    </recommendedName>
</protein>
<feature type="transmembrane region" description="Helical" evidence="1">
    <location>
        <begin position="12"/>
        <end position="33"/>
    </location>
</feature>
<feature type="domain" description="VanZ-like" evidence="2">
    <location>
        <begin position="51"/>
        <end position="169"/>
    </location>
</feature>
<dbReference type="InterPro" id="IPR006976">
    <property type="entry name" value="VanZ-like"/>
</dbReference>